<proteinExistence type="predicted"/>
<dbReference type="Gene3D" id="3.40.50.1820">
    <property type="entry name" value="alpha/beta hydrolase"/>
    <property type="match status" value="1"/>
</dbReference>
<comment type="caution">
    <text evidence="4">The sequence shown here is derived from an EMBL/GenBank/DDBJ whole genome shotgun (WGS) entry which is preliminary data.</text>
</comment>
<keyword evidence="2" id="KW-0732">Signal</keyword>
<dbReference type="InterPro" id="IPR001375">
    <property type="entry name" value="Peptidase_S9_cat"/>
</dbReference>
<evidence type="ECO:0000313" key="5">
    <source>
        <dbReference type="Proteomes" id="UP000706039"/>
    </source>
</evidence>
<dbReference type="SUPFAM" id="SSF53474">
    <property type="entry name" value="alpha/beta-Hydrolases"/>
    <property type="match status" value="1"/>
</dbReference>
<dbReference type="SUPFAM" id="SSF82171">
    <property type="entry name" value="DPP6 N-terminal domain-like"/>
    <property type="match status" value="1"/>
</dbReference>
<dbReference type="Pfam" id="PF00326">
    <property type="entry name" value="Peptidase_S9"/>
    <property type="match status" value="1"/>
</dbReference>
<gene>
    <name evidence="4" type="ORF">K7G82_23765</name>
</gene>
<dbReference type="EMBL" id="JAINVV010000011">
    <property type="protein sequence ID" value="MBY8825342.1"/>
    <property type="molecule type" value="Genomic_DNA"/>
</dbReference>
<dbReference type="Gene3D" id="2.120.10.30">
    <property type="entry name" value="TolB, C-terminal domain"/>
    <property type="match status" value="1"/>
</dbReference>
<accession>A0ABS7PVF7</accession>
<sequence>MTKLGSVMRVCVAIAALGYISAAAAEEPGYKPAPGELDRLISAPLTPHILPAPGKAGVAIVAQPYGVRTIGELAEPELRLAGFRFNPEVWARGREPWTVTYYRSLSLIDLANGRTRAISGLPATGRITGVAWSPDGTRAAVSVAGYDDGRRHGLWLVDAATGRATRIDGIDVNSVLGAPCTWLSNSTLLACLAVPSARGAAPVASAATIAPAIEANDGKAAPGRTYQDLLKTPLDEKLLDHHMTTELALVGTDGTVRRIGHAALHDRIAPSPDGQWLLVSERVRPYSYQFPLDKFPQRLSVLRLADGSVTKLIEKPLESEVPIAMDAVGPGPRAVEWRPDAPATLVWANALDGGDPARTVAERDELLTLSAPFTAAPASLARLQARFHELSWSADGSALIEERWRKTRLRRLSTLDSAGPRKLYEGSSEDGYADPGAPLMTVNAQGASVMASAGKGQVWLTGAGGTPQGDRPFASRLDLATGARSIAWRSATDRYEEAQALLADGRLLVRRESATVPPDYYLVAPGGRATRLTHFPNPFGTAALAQKKLLHYSRADGVPLTATLYLPPDYKPADGPLPTVLHAYPAEFKSRETAGQVKGSPNRFPVYGFYQLYPLLAYRGYAVLFNTALPVIGEGASEPNDSFVEQLVSGAKAAIDEGVRLGVVDRARVGVTGHSYGAFMTANLLAHSDLFKAGVALSGAYNRTLTPFGFQNEARTYWQAPELYARMSPFSFADRIRQPLSLIHGAADDNMGTFPIQTERFYAALKGHGATTRLTMLPFEAHRYDARESLGQVVWDWDDWFGRYLKDAR</sequence>
<dbReference type="PANTHER" id="PTHR42776:SF28">
    <property type="entry name" value="GLUTAMYL ENDOPEPTIDASE, CHLOROPLASTIC-RELATED"/>
    <property type="match status" value="1"/>
</dbReference>
<keyword evidence="5" id="KW-1185">Reference proteome</keyword>
<dbReference type="PANTHER" id="PTHR42776">
    <property type="entry name" value="SERINE PEPTIDASE S9 FAMILY MEMBER"/>
    <property type="match status" value="1"/>
</dbReference>
<organism evidence="4 5">
    <name type="scientific">Sphingomonas colocasiae</name>
    <dbReference type="NCBI Taxonomy" id="1848973"/>
    <lineage>
        <taxon>Bacteria</taxon>
        <taxon>Pseudomonadati</taxon>
        <taxon>Pseudomonadota</taxon>
        <taxon>Alphaproteobacteria</taxon>
        <taxon>Sphingomonadales</taxon>
        <taxon>Sphingomonadaceae</taxon>
        <taxon>Sphingomonas</taxon>
    </lineage>
</organism>
<dbReference type="RefSeq" id="WP_222992431.1">
    <property type="nucleotide sequence ID" value="NZ_JAINVV010000011.1"/>
</dbReference>
<dbReference type="InterPro" id="IPR011042">
    <property type="entry name" value="6-blade_b-propeller_TolB-like"/>
</dbReference>
<name>A0ABS7PVF7_9SPHN</name>
<feature type="signal peptide" evidence="2">
    <location>
        <begin position="1"/>
        <end position="24"/>
    </location>
</feature>
<reference evidence="4 5" key="1">
    <citation type="submission" date="2021-08" db="EMBL/GenBank/DDBJ databases">
        <authorList>
            <person name="Tuo L."/>
        </authorList>
    </citation>
    <scope>NUCLEOTIDE SEQUENCE [LARGE SCALE GENOMIC DNA]</scope>
    <source>
        <strain evidence="4 5">JCM 31229</strain>
    </source>
</reference>
<evidence type="ECO:0000313" key="4">
    <source>
        <dbReference type="EMBL" id="MBY8825342.1"/>
    </source>
</evidence>
<evidence type="ECO:0000256" key="1">
    <source>
        <dbReference type="ARBA" id="ARBA00022801"/>
    </source>
</evidence>
<protein>
    <submittedName>
        <fullName evidence="4">Prolyl oligopeptidase family serine peptidase</fullName>
    </submittedName>
</protein>
<evidence type="ECO:0000259" key="3">
    <source>
        <dbReference type="Pfam" id="PF00326"/>
    </source>
</evidence>
<dbReference type="Proteomes" id="UP000706039">
    <property type="component" value="Unassembled WGS sequence"/>
</dbReference>
<evidence type="ECO:0000256" key="2">
    <source>
        <dbReference type="SAM" id="SignalP"/>
    </source>
</evidence>
<feature type="domain" description="Peptidase S9 prolyl oligopeptidase catalytic" evidence="3">
    <location>
        <begin position="644"/>
        <end position="807"/>
    </location>
</feature>
<dbReference type="InterPro" id="IPR029058">
    <property type="entry name" value="AB_hydrolase_fold"/>
</dbReference>
<keyword evidence="1" id="KW-0378">Hydrolase</keyword>
<feature type="chain" id="PRO_5047095229" evidence="2">
    <location>
        <begin position="25"/>
        <end position="809"/>
    </location>
</feature>